<evidence type="ECO:0000259" key="10">
    <source>
        <dbReference type="Pfam" id="PF04290"/>
    </source>
</evidence>
<evidence type="ECO:0000256" key="5">
    <source>
        <dbReference type="ARBA" id="ARBA00022692"/>
    </source>
</evidence>
<evidence type="ECO:0000256" key="4">
    <source>
        <dbReference type="ARBA" id="ARBA00022519"/>
    </source>
</evidence>
<keyword evidence="4" id="KW-0997">Cell inner membrane</keyword>
<reference evidence="11 12" key="1">
    <citation type="submission" date="2019-01" db="EMBL/GenBank/DDBJ databases">
        <title>Egibacter rhizosphaerae EGI 80759T.</title>
        <authorList>
            <person name="Chen D.-D."/>
            <person name="Tian Y."/>
            <person name="Jiao J.-Y."/>
            <person name="Zhang X.-T."/>
            <person name="Zhang Y.-G."/>
            <person name="Zhang Y."/>
            <person name="Xiao M."/>
            <person name="Shu W.-S."/>
            <person name="Li W.-J."/>
        </authorList>
    </citation>
    <scope>NUCLEOTIDE SEQUENCE [LARGE SCALE GENOMIC DNA]</scope>
    <source>
        <strain evidence="11 12">EGI 80759</strain>
    </source>
</reference>
<evidence type="ECO:0000256" key="6">
    <source>
        <dbReference type="ARBA" id="ARBA00022989"/>
    </source>
</evidence>
<feature type="transmembrane region" description="Helical" evidence="9">
    <location>
        <begin position="49"/>
        <end position="72"/>
    </location>
</feature>
<keyword evidence="12" id="KW-1185">Reference proteome</keyword>
<organism evidence="11 12">
    <name type="scientific">Egibacter rhizosphaerae</name>
    <dbReference type="NCBI Taxonomy" id="1670831"/>
    <lineage>
        <taxon>Bacteria</taxon>
        <taxon>Bacillati</taxon>
        <taxon>Actinomycetota</taxon>
        <taxon>Nitriliruptoria</taxon>
        <taxon>Egibacterales</taxon>
        <taxon>Egibacteraceae</taxon>
        <taxon>Egibacter</taxon>
    </lineage>
</organism>
<accession>A0A411YB32</accession>
<keyword evidence="7 9" id="KW-0472">Membrane</keyword>
<dbReference type="Proteomes" id="UP000291469">
    <property type="component" value="Chromosome"/>
</dbReference>
<evidence type="ECO:0000313" key="11">
    <source>
        <dbReference type="EMBL" id="QBI18421.1"/>
    </source>
</evidence>
<dbReference type="InterPro" id="IPR007387">
    <property type="entry name" value="TRAP_DctQ"/>
</dbReference>
<sequence length="175" mass="18993">MTTLPVEPLRAGVHHLARACAGLAGLCFFAIFLINAVQIAMRTFFGGGFLWVTDLSQLLFVWMVMLGVVVAYHQRGHIVVDFVVARFQGRSELALATAVRAIELVLFASLVYAGIQVTLVRTGIAYIQLGLPTSWAFAAVPTAGTLLLLAALVLPLRFEREAARDDVEPPEGDQE</sequence>
<evidence type="ECO:0000256" key="2">
    <source>
        <dbReference type="ARBA" id="ARBA00022448"/>
    </source>
</evidence>
<evidence type="ECO:0000256" key="9">
    <source>
        <dbReference type="SAM" id="Phobius"/>
    </source>
</evidence>
<dbReference type="OrthoDB" id="8222530at2"/>
<evidence type="ECO:0000256" key="3">
    <source>
        <dbReference type="ARBA" id="ARBA00022475"/>
    </source>
</evidence>
<dbReference type="PANTHER" id="PTHR35011:SF5">
    <property type="entry name" value="SIALIC ACID TRAP TRANSPORTER SMALL PERMEASE PROTEIN SIAQ"/>
    <property type="match status" value="1"/>
</dbReference>
<feature type="transmembrane region" description="Helical" evidence="9">
    <location>
        <begin position="135"/>
        <end position="154"/>
    </location>
</feature>
<evidence type="ECO:0000256" key="8">
    <source>
        <dbReference type="ARBA" id="ARBA00038436"/>
    </source>
</evidence>
<dbReference type="GO" id="GO:0022857">
    <property type="term" value="F:transmembrane transporter activity"/>
    <property type="evidence" value="ECO:0007669"/>
    <property type="project" value="TreeGrafter"/>
</dbReference>
<comment type="similarity">
    <text evidence="8">Belongs to the TRAP transporter small permease family.</text>
</comment>
<dbReference type="GO" id="GO:0005886">
    <property type="term" value="C:plasma membrane"/>
    <property type="evidence" value="ECO:0007669"/>
    <property type="project" value="UniProtKB-SubCell"/>
</dbReference>
<keyword evidence="5 9" id="KW-0812">Transmembrane</keyword>
<feature type="transmembrane region" description="Helical" evidence="9">
    <location>
        <begin position="16"/>
        <end position="37"/>
    </location>
</feature>
<evidence type="ECO:0000313" key="12">
    <source>
        <dbReference type="Proteomes" id="UP000291469"/>
    </source>
</evidence>
<dbReference type="PANTHER" id="PTHR35011">
    <property type="entry name" value="2,3-DIKETO-L-GULONATE TRAP TRANSPORTER SMALL PERMEASE PROTEIN YIAM"/>
    <property type="match status" value="1"/>
</dbReference>
<evidence type="ECO:0000256" key="1">
    <source>
        <dbReference type="ARBA" id="ARBA00004429"/>
    </source>
</evidence>
<comment type="subcellular location">
    <subcellularLocation>
        <location evidence="1">Cell inner membrane</location>
        <topology evidence="1">Multi-pass membrane protein</topology>
    </subcellularLocation>
</comment>
<dbReference type="Pfam" id="PF04290">
    <property type="entry name" value="DctQ"/>
    <property type="match status" value="1"/>
</dbReference>
<evidence type="ECO:0000256" key="7">
    <source>
        <dbReference type="ARBA" id="ARBA00023136"/>
    </source>
</evidence>
<name>A0A411YB32_9ACTN</name>
<proteinExistence type="inferred from homology"/>
<keyword evidence="2" id="KW-0813">Transport</keyword>
<protein>
    <submittedName>
        <fullName evidence="11">TRAP transporter small permease subunit</fullName>
    </submittedName>
</protein>
<dbReference type="RefSeq" id="WP_131153419.1">
    <property type="nucleotide sequence ID" value="NZ_CP036402.1"/>
</dbReference>
<feature type="transmembrane region" description="Helical" evidence="9">
    <location>
        <begin position="93"/>
        <end position="115"/>
    </location>
</feature>
<dbReference type="InterPro" id="IPR055348">
    <property type="entry name" value="DctQ"/>
</dbReference>
<dbReference type="GO" id="GO:0015740">
    <property type="term" value="P:C4-dicarboxylate transport"/>
    <property type="evidence" value="ECO:0007669"/>
    <property type="project" value="TreeGrafter"/>
</dbReference>
<keyword evidence="3" id="KW-1003">Cell membrane</keyword>
<dbReference type="KEGG" id="erz:ER308_01785"/>
<feature type="domain" description="Tripartite ATP-independent periplasmic transporters DctQ component" evidence="10">
    <location>
        <begin position="32"/>
        <end position="153"/>
    </location>
</feature>
<gene>
    <name evidence="11" type="ORF">ER308_01785</name>
</gene>
<dbReference type="AlphaFoldDB" id="A0A411YB32"/>
<keyword evidence="6 9" id="KW-1133">Transmembrane helix</keyword>
<dbReference type="EMBL" id="CP036402">
    <property type="protein sequence ID" value="QBI18421.1"/>
    <property type="molecule type" value="Genomic_DNA"/>
</dbReference>